<organism evidence="10 11">
    <name type="scientific">Acyrthosiphon pisum</name>
    <name type="common">Pea aphid</name>
    <dbReference type="NCBI Taxonomy" id="7029"/>
    <lineage>
        <taxon>Eukaryota</taxon>
        <taxon>Metazoa</taxon>
        <taxon>Ecdysozoa</taxon>
        <taxon>Arthropoda</taxon>
        <taxon>Hexapoda</taxon>
        <taxon>Insecta</taxon>
        <taxon>Pterygota</taxon>
        <taxon>Neoptera</taxon>
        <taxon>Paraneoptera</taxon>
        <taxon>Hemiptera</taxon>
        <taxon>Sternorrhyncha</taxon>
        <taxon>Aphidomorpha</taxon>
        <taxon>Aphidoidea</taxon>
        <taxon>Aphididae</taxon>
        <taxon>Macrosiphini</taxon>
        <taxon>Acyrthosiphon</taxon>
    </lineage>
</organism>
<keyword evidence="11" id="KW-1185">Reference proteome</keyword>
<accession>A0A8R1W410</accession>
<evidence type="ECO:0000313" key="10">
    <source>
        <dbReference type="EnsemblMetazoa" id="XP_003240145.1"/>
    </source>
</evidence>
<dbReference type="GO" id="GO:0000981">
    <property type="term" value="F:DNA-binding transcription factor activity, RNA polymerase II-specific"/>
    <property type="evidence" value="ECO:0007669"/>
    <property type="project" value="TreeGrafter"/>
</dbReference>
<proteinExistence type="predicted"/>
<reference evidence="11" key="1">
    <citation type="submission" date="2010-06" db="EMBL/GenBank/DDBJ databases">
        <authorList>
            <person name="Jiang H."/>
            <person name="Abraham K."/>
            <person name="Ali S."/>
            <person name="Alsbrooks S.L."/>
            <person name="Anim B.N."/>
            <person name="Anosike U.S."/>
            <person name="Attaway T."/>
            <person name="Bandaranaike D.P."/>
            <person name="Battles P.K."/>
            <person name="Bell S.N."/>
            <person name="Bell A.V."/>
            <person name="Beltran B."/>
            <person name="Bickham C."/>
            <person name="Bustamante Y."/>
            <person name="Caleb T."/>
            <person name="Canada A."/>
            <person name="Cardenas V."/>
            <person name="Carter K."/>
            <person name="Chacko J."/>
            <person name="Chandrabose M.N."/>
            <person name="Chavez D."/>
            <person name="Chavez A."/>
            <person name="Chen L."/>
            <person name="Chu H.-S."/>
            <person name="Claassen K.J."/>
            <person name="Cockrell R."/>
            <person name="Collins M."/>
            <person name="Cooper J.A."/>
            <person name="Cree A."/>
            <person name="Curry S.M."/>
            <person name="Da Y."/>
            <person name="Dao M.D."/>
            <person name="Das B."/>
            <person name="Davila M.-L."/>
            <person name="Davy-Carroll L."/>
            <person name="Denson S."/>
            <person name="Dinh H."/>
            <person name="Ebong V.E."/>
            <person name="Edwards J.R."/>
            <person name="Egan A."/>
            <person name="El-Daye J."/>
            <person name="Escobedo L."/>
            <person name="Fernandez S."/>
            <person name="Fernando P.R."/>
            <person name="Flagg N."/>
            <person name="Forbes L.D."/>
            <person name="Fowler R.G."/>
            <person name="Fu Q."/>
            <person name="Gabisi R.A."/>
            <person name="Ganer J."/>
            <person name="Garbino Pronczuk A."/>
            <person name="Garcia R.M."/>
            <person name="Garner T."/>
            <person name="Garrett T.E."/>
            <person name="Gonzalez D.A."/>
            <person name="Hamid H."/>
            <person name="Hawkins E.S."/>
            <person name="Hirani K."/>
            <person name="Hogues M.E."/>
            <person name="Hollins B."/>
            <person name="Hsiao C.-H."/>
            <person name="Jabil R."/>
            <person name="James M.L."/>
            <person name="Jhangiani S.N."/>
            <person name="Johnson B."/>
            <person name="Johnson Q."/>
            <person name="Joshi V."/>
            <person name="Kalu J.B."/>
            <person name="Kam C."/>
            <person name="Kashfia A."/>
            <person name="Keebler J."/>
            <person name="Kisamo H."/>
            <person name="Kovar C.L."/>
            <person name="Lago L.A."/>
            <person name="Lai C.-Y."/>
            <person name="Laidlaw J."/>
            <person name="Lara F."/>
            <person name="Le T.-K."/>
            <person name="Lee S.L."/>
            <person name="Legall F.H."/>
            <person name="Lemon S.J."/>
            <person name="Lewis L.R."/>
            <person name="Li B."/>
            <person name="Liu Y."/>
            <person name="Liu Y.-S."/>
            <person name="Lopez J."/>
            <person name="Lozado R.J."/>
            <person name="Lu J."/>
            <person name="Madu R.C."/>
            <person name="Maheshwari M."/>
            <person name="Maheshwari R."/>
            <person name="Malloy K."/>
            <person name="Martinez E."/>
            <person name="Mathew T."/>
            <person name="Mercado I.C."/>
            <person name="Mercado C."/>
            <person name="Meyer B."/>
            <person name="Montgomery K."/>
            <person name="Morgan M.B."/>
            <person name="Munidasa M."/>
            <person name="Nazareth L.V."/>
            <person name="Nelson J."/>
            <person name="Ng B.M."/>
            <person name="Nguyen N.B."/>
            <person name="Nguyen P.Q."/>
            <person name="Nguyen T."/>
            <person name="Obregon M."/>
            <person name="Okwuonu G.O."/>
            <person name="Onwere C.G."/>
            <person name="Orozco G."/>
            <person name="Parra A."/>
            <person name="Patel S."/>
            <person name="Patil S."/>
            <person name="Perez A."/>
            <person name="Perez Y."/>
            <person name="Pham C."/>
            <person name="Primus E.L."/>
            <person name="Pu L.-L."/>
            <person name="Puazo M."/>
            <person name="Qin X."/>
            <person name="Quiroz J.B."/>
            <person name="Reese J."/>
            <person name="Richards S."/>
            <person name="Rives C.M."/>
            <person name="Robberts R."/>
            <person name="Ruiz S.J."/>
            <person name="Ruiz M.J."/>
            <person name="Santibanez J."/>
            <person name="Schneider B.W."/>
            <person name="Sisson I."/>
            <person name="Smith M."/>
            <person name="Sodergren E."/>
            <person name="Song X.-Z."/>
            <person name="Song B.B."/>
            <person name="Summersgill H."/>
            <person name="Thelus R."/>
            <person name="Thornton R.D."/>
            <person name="Trejos Z.Y."/>
            <person name="Usmani K."/>
            <person name="Vattathil S."/>
            <person name="Villasana D."/>
            <person name="Walker D.L."/>
            <person name="Wang S."/>
            <person name="Wang K."/>
            <person name="White C.S."/>
            <person name="Williams A.C."/>
            <person name="Williamson J."/>
            <person name="Wilson K."/>
            <person name="Woghiren I.O."/>
            <person name="Woodworth J.R."/>
            <person name="Worley K.C."/>
            <person name="Wright R.A."/>
            <person name="Wu W."/>
            <person name="Young L."/>
            <person name="Zhang L."/>
            <person name="Zhang J."/>
            <person name="Zhu Y."/>
            <person name="Muzny D.M."/>
            <person name="Weinstock G."/>
            <person name="Gibbs R.A."/>
        </authorList>
    </citation>
    <scope>NUCLEOTIDE SEQUENCE [LARGE SCALE GENOMIC DNA]</scope>
    <source>
        <strain evidence="11">LSR1</strain>
    </source>
</reference>
<dbReference type="KEGG" id="api:100575021"/>
<feature type="region of interest" description="Disordered" evidence="8">
    <location>
        <begin position="191"/>
        <end position="216"/>
    </location>
</feature>
<evidence type="ECO:0000256" key="2">
    <source>
        <dbReference type="ARBA" id="ARBA00022737"/>
    </source>
</evidence>
<dbReference type="Pfam" id="PF00096">
    <property type="entry name" value="zf-C2H2"/>
    <property type="match status" value="3"/>
</dbReference>
<feature type="domain" description="C2H2-type" evidence="9">
    <location>
        <begin position="390"/>
        <end position="414"/>
    </location>
</feature>
<dbReference type="InterPro" id="IPR013087">
    <property type="entry name" value="Znf_C2H2_type"/>
</dbReference>
<evidence type="ECO:0000256" key="5">
    <source>
        <dbReference type="ARBA" id="ARBA00023015"/>
    </source>
</evidence>
<dbReference type="PROSITE" id="PS50157">
    <property type="entry name" value="ZINC_FINGER_C2H2_2"/>
    <property type="match status" value="3"/>
</dbReference>
<dbReference type="PANTHER" id="PTHR23235:SF158">
    <property type="entry name" value="C2H2-TYPE DOMAIN-CONTAINING PROTEIN"/>
    <property type="match status" value="1"/>
</dbReference>
<keyword evidence="5" id="KW-0805">Transcription regulation</keyword>
<evidence type="ECO:0000256" key="8">
    <source>
        <dbReference type="SAM" id="MobiDB-lite"/>
    </source>
</evidence>
<keyword evidence="2" id="KW-0677">Repeat</keyword>
<dbReference type="EnsemblMetazoa" id="XM_003240097.4">
    <property type="protein sequence ID" value="XP_003240145.1"/>
    <property type="gene ID" value="LOC100575021"/>
</dbReference>
<evidence type="ECO:0000256" key="4">
    <source>
        <dbReference type="ARBA" id="ARBA00022833"/>
    </source>
</evidence>
<keyword evidence="1" id="KW-0479">Metal-binding</keyword>
<dbReference type="Proteomes" id="UP000007819">
    <property type="component" value="Chromosome X"/>
</dbReference>
<evidence type="ECO:0000313" key="11">
    <source>
        <dbReference type="Proteomes" id="UP000007819"/>
    </source>
</evidence>
<dbReference type="SUPFAM" id="SSF57667">
    <property type="entry name" value="beta-beta-alpha zinc fingers"/>
    <property type="match status" value="2"/>
</dbReference>
<feature type="compositionally biased region" description="Low complexity" evidence="8">
    <location>
        <begin position="191"/>
        <end position="203"/>
    </location>
</feature>
<reference evidence="10" key="2">
    <citation type="submission" date="2022-06" db="UniProtKB">
        <authorList>
            <consortium name="EnsemblMetazoa"/>
        </authorList>
    </citation>
    <scope>IDENTIFICATION</scope>
</reference>
<evidence type="ECO:0000256" key="1">
    <source>
        <dbReference type="ARBA" id="ARBA00022723"/>
    </source>
</evidence>
<dbReference type="PROSITE" id="PS00028">
    <property type="entry name" value="ZINC_FINGER_C2H2_1"/>
    <property type="match status" value="3"/>
</dbReference>
<feature type="region of interest" description="Disordered" evidence="8">
    <location>
        <begin position="300"/>
        <end position="335"/>
    </location>
</feature>
<dbReference type="SMART" id="SM00355">
    <property type="entry name" value="ZnF_C2H2"/>
    <property type="match status" value="3"/>
</dbReference>
<feature type="domain" description="C2H2-type" evidence="9">
    <location>
        <begin position="360"/>
        <end position="389"/>
    </location>
</feature>
<dbReference type="GO" id="GO:0000978">
    <property type="term" value="F:RNA polymerase II cis-regulatory region sequence-specific DNA binding"/>
    <property type="evidence" value="ECO:0007669"/>
    <property type="project" value="TreeGrafter"/>
</dbReference>
<evidence type="ECO:0000259" key="9">
    <source>
        <dbReference type="PROSITE" id="PS50157"/>
    </source>
</evidence>
<keyword evidence="6" id="KW-0804">Transcription</keyword>
<dbReference type="GO" id="GO:0008270">
    <property type="term" value="F:zinc ion binding"/>
    <property type="evidence" value="ECO:0007669"/>
    <property type="project" value="UniProtKB-KW"/>
</dbReference>
<keyword evidence="4" id="KW-0862">Zinc</keyword>
<evidence type="ECO:0000256" key="6">
    <source>
        <dbReference type="ARBA" id="ARBA00023163"/>
    </source>
</evidence>
<feature type="region of interest" description="Disordered" evidence="8">
    <location>
        <begin position="47"/>
        <end position="80"/>
    </location>
</feature>
<feature type="domain" description="C2H2-type" evidence="9">
    <location>
        <begin position="330"/>
        <end position="359"/>
    </location>
</feature>
<dbReference type="AlphaFoldDB" id="A0A8R1W410"/>
<dbReference type="PANTHER" id="PTHR23235">
    <property type="entry name" value="KRUEPPEL-LIKE TRANSCRIPTION FACTOR"/>
    <property type="match status" value="1"/>
</dbReference>
<dbReference type="InterPro" id="IPR036236">
    <property type="entry name" value="Znf_C2H2_sf"/>
</dbReference>
<dbReference type="FunFam" id="3.30.160.60:FF:000032">
    <property type="entry name" value="Krueppel-like factor 4"/>
    <property type="match status" value="1"/>
</dbReference>
<evidence type="ECO:0000256" key="3">
    <source>
        <dbReference type="ARBA" id="ARBA00022771"/>
    </source>
</evidence>
<keyword evidence="3 7" id="KW-0863">Zinc-finger</keyword>
<dbReference type="Gene3D" id="3.30.160.60">
    <property type="entry name" value="Classic Zinc Finger"/>
    <property type="match status" value="3"/>
</dbReference>
<dbReference type="OrthoDB" id="4748970at2759"/>
<protein>
    <recommendedName>
        <fullName evidence="9">C2H2-type domain-containing protein</fullName>
    </recommendedName>
</protein>
<dbReference type="GeneID" id="100575021"/>
<evidence type="ECO:0000256" key="7">
    <source>
        <dbReference type="PROSITE-ProRule" id="PRU00042"/>
    </source>
</evidence>
<name>A0A8R1W410_ACYPI</name>
<dbReference type="RefSeq" id="XP_003240145.1">
    <property type="nucleotide sequence ID" value="XM_003240097.3"/>
</dbReference>
<sequence length="414" mass="45752">MAGALEILQEDDWQVWQDTISWLGNPTGPQASPVYMCGSGTVLGLAPSTDSHRRYDPMAPDVGNHPLEDAQHHQHQHPPQDSVVYGTEEFIDLDMLINYVADQHSGTNDPVPPDATMTTYAVDKSYYSRLADYNPADYNGVMYIYSPGPGGDCGQLIDVQQHHQHQHQHQQQHNHQLLQLQQQQLQLLFQQQQQQQHQQQISPPASPPDDSDGGNAIAESTFLARQLMAVTTTTTTIVKPTLLSATNAAVVSRPHRQTATATTAAANAAAVSAAYTAAMMTPPSSPPEDDVKMVATVATKATTGSQRSSRRTGGVGDRRPQRAKKTSANHSCGHPGCGKTYTKSSHLKAHLRTHTGEKPYQCYWNGCGWKFARSDELTRHFRKHTGDRPFKCRLCDRAFSRSDHLSLHMKRHNV</sequence>